<proteinExistence type="predicted"/>
<reference evidence="2 3" key="2">
    <citation type="journal article" date="2017" name="Sci. Rep.">
        <title>Ant-infecting Ophiocordyceps genomes reveal a high diversity of potential behavioral manipulation genes and a possible major role for enterotoxins.</title>
        <authorList>
            <person name="de Bekker C."/>
            <person name="Ohm R.A."/>
            <person name="Evans H.C."/>
            <person name="Brachmann A."/>
            <person name="Hughes D.P."/>
        </authorList>
    </citation>
    <scope>NUCLEOTIDE SEQUENCE [LARGE SCALE GENOMIC DNA]</scope>
    <source>
        <strain evidence="2 3">SC16a</strain>
    </source>
</reference>
<organism evidence="2 3">
    <name type="scientific">Ophiocordyceps unilateralis</name>
    <name type="common">Zombie-ant fungus</name>
    <name type="synonym">Torrubia unilateralis</name>
    <dbReference type="NCBI Taxonomy" id="268505"/>
    <lineage>
        <taxon>Eukaryota</taxon>
        <taxon>Fungi</taxon>
        <taxon>Dikarya</taxon>
        <taxon>Ascomycota</taxon>
        <taxon>Pezizomycotina</taxon>
        <taxon>Sordariomycetes</taxon>
        <taxon>Hypocreomycetidae</taxon>
        <taxon>Hypocreales</taxon>
        <taxon>Ophiocordycipitaceae</taxon>
        <taxon>Ophiocordyceps</taxon>
    </lineage>
</organism>
<dbReference type="Proteomes" id="UP000037136">
    <property type="component" value="Unassembled WGS sequence"/>
</dbReference>
<protein>
    <submittedName>
        <fullName evidence="2">Uncharacterized protein</fullName>
    </submittedName>
</protein>
<sequence length="476" mass="53752">MAIDCHPAADFEETKTLLPDHNITFEIAHKAKVKIRTYNDHKSDSVRSSVTKATTYVEEDSSGWNLGVQISTGGVGALTVGRTPFISSMGAGITASYSSTKTSGQHRTESKTSEQLCGPSRYCTASDVTFSMTIRGFCRHSATVTCRNTVDVCAAPKHLPTRCDALDDWRERICGKPIQECTIVADIMEGDKPYTLDLFLENELPPLISGYSAGYYSLDFDKDYLYDPDRPRKRFWTPTKKWHSHSQPLFSDLDVSSYIHPVPKVVDYSRHAVKLDSDEWFYPEKKDNKKYGTERKGFYSKPTAPPPTQEDIDKWRKMMMRLRVKPKAGLGREPGTRERQQGADSKTTKVPKRPPPSWRSNSTEYHDSQTSPEAQITDDGPEGYERQGSSQGQGRVGLGNCSSINWNFDKVMGSVADVLWKLSVLREKMEARLVEANSTSDEAQQQARSDELKCFNKFAREFQIFKRPKQESESRS</sequence>
<name>A0A2A9PG88_OPHUN</name>
<dbReference type="EMBL" id="LAZP02000141">
    <property type="protein sequence ID" value="PFH60234.1"/>
    <property type="molecule type" value="Genomic_DNA"/>
</dbReference>
<feature type="compositionally biased region" description="Polar residues" evidence="1">
    <location>
        <begin position="358"/>
        <end position="374"/>
    </location>
</feature>
<dbReference type="AlphaFoldDB" id="A0A2A9PG88"/>
<feature type="region of interest" description="Disordered" evidence="1">
    <location>
        <begin position="292"/>
        <end position="311"/>
    </location>
</feature>
<comment type="caution">
    <text evidence="2">The sequence shown here is derived from an EMBL/GenBank/DDBJ whole genome shotgun (WGS) entry which is preliminary data.</text>
</comment>
<evidence type="ECO:0000256" key="1">
    <source>
        <dbReference type="SAM" id="MobiDB-lite"/>
    </source>
</evidence>
<feature type="region of interest" description="Disordered" evidence="1">
    <location>
        <begin position="325"/>
        <end position="396"/>
    </location>
</feature>
<keyword evidence="3" id="KW-1185">Reference proteome</keyword>
<evidence type="ECO:0000313" key="3">
    <source>
        <dbReference type="Proteomes" id="UP000037136"/>
    </source>
</evidence>
<gene>
    <name evidence="2" type="ORF">XA68_11261</name>
</gene>
<dbReference type="OrthoDB" id="4927349at2759"/>
<accession>A0A2A9PG88</accession>
<evidence type="ECO:0000313" key="2">
    <source>
        <dbReference type="EMBL" id="PFH60234.1"/>
    </source>
</evidence>
<reference evidence="2 3" key="1">
    <citation type="journal article" date="2015" name="BMC Genomics">
        <title>Gene expression during zombie ant biting behavior reflects the complexity underlying fungal parasitic behavioral manipulation.</title>
        <authorList>
            <person name="de Bekker C."/>
            <person name="Ohm R.A."/>
            <person name="Loreto R.G."/>
            <person name="Sebastian A."/>
            <person name="Albert I."/>
            <person name="Merrow M."/>
            <person name="Brachmann A."/>
            <person name="Hughes D.P."/>
        </authorList>
    </citation>
    <scope>NUCLEOTIDE SEQUENCE [LARGE SCALE GENOMIC DNA]</scope>
    <source>
        <strain evidence="2 3">SC16a</strain>
    </source>
</reference>